<gene>
    <name evidence="1" type="ordered locus">SpiBuddy_0794</name>
</gene>
<evidence type="ECO:0000313" key="2">
    <source>
        <dbReference type="Proteomes" id="UP000008466"/>
    </source>
</evidence>
<sequence>MRTKFIALLTALVLLPAVLFAVPVVVTWEWLLEDPMVTTFRYQVDGEADDKWNVVDSSVTSYTERGLDGALAHTLYLQQSYDGVNFSGSAISVAEPMFPVVEELPVIAEEPAVVAEPEVIAPVAEEMPVVAAAEEAEVIAVEEVVPVAEEVVVAEEIVPVAEEVVVAEEVAPVAEEPVVVAEEVAAPVEFIAVEPEPAVEPVVAAEPVAAPVEPTKEKAESRKYTTLTLGGTANFQSPALTGYGTLNLQAGVGLQMNNLMTFNDNLGLGVDIELMYSPYKVSTYGWPAAVGDVFKFDFATAFSNLDHAVTLSIAPMLNMEFGKVAFDLGVGGFFTYGPSVTADKMLYGAFAKAAFEYKFNKVFSMGVAGKYGFILSEGTPMPQFAEGTVYMGFSL</sequence>
<accession>F0RUX0</accession>
<dbReference type="Proteomes" id="UP000008466">
    <property type="component" value="Chromosome"/>
</dbReference>
<dbReference type="STRING" id="158189.SpiBuddy_0794"/>
<dbReference type="KEGG" id="sbu:SpiBuddy_0794"/>
<dbReference type="AlphaFoldDB" id="F0RUX0"/>
<evidence type="ECO:0000313" key="1">
    <source>
        <dbReference type="EMBL" id="ADY12621.1"/>
    </source>
</evidence>
<reference evidence="2" key="1">
    <citation type="submission" date="2011-02" db="EMBL/GenBank/DDBJ databases">
        <title>Complete sequence of Spirochaeta sp. Buddy.</title>
        <authorList>
            <person name="Lucas S."/>
            <person name="Copeland A."/>
            <person name="Lapidus A."/>
            <person name="Cheng J.-F."/>
            <person name="Goodwin L."/>
            <person name="Pitluck S."/>
            <person name="Zeytun A."/>
            <person name="Detter J.C."/>
            <person name="Han C."/>
            <person name="Tapia R."/>
            <person name="Land M."/>
            <person name="Hauser L."/>
            <person name="Kyrpides N."/>
            <person name="Ivanova N."/>
            <person name="Mikhailova N."/>
            <person name="Pagani I."/>
            <person name="Ritalahti K.M."/>
            <person name="Loeffler F.E."/>
            <person name="Woyke T."/>
        </authorList>
    </citation>
    <scope>NUCLEOTIDE SEQUENCE [LARGE SCALE GENOMIC DNA]</scope>
    <source>
        <strain evidence="2">ATCC BAA-1886 / DSM 22777 / Buddy</strain>
    </source>
</reference>
<proteinExistence type="predicted"/>
<name>F0RUX0_SPHGB</name>
<keyword evidence="2" id="KW-1185">Reference proteome</keyword>
<organism evidence="1 2">
    <name type="scientific">Sphaerochaeta globosa (strain ATCC BAA-1886 / DSM 22777 / Buddy)</name>
    <name type="common">Spirochaeta sp. (strain Buddy)</name>
    <dbReference type="NCBI Taxonomy" id="158189"/>
    <lineage>
        <taxon>Bacteria</taxon>
        <taxon>Pseudomonadati</taxon>
        <taxon>Spirochaetota</taxon>
        <taxon>Spirochaetia</taxon>
        <taxon>Spirochaetales</taxon>
        <taxon>Sphaerochaetaceae</taxon>
        <taxon>Sphaerochaeta</taxon>
    </lineage>
</organism>
<dbReference type="RefSeq" id="WP_013606474.1">
    <property type="nucleotide sequence ID" value="NC_015152.1"/>
</dbReference>
<protein>
    <submittedName>
        <fullName evidence="1">Uncharacterized protein</fullName>
    </submittedName>
</protein>
<dbReference type="EMBL" id="CP002541">
    <property type="protein sequence ID" value="ADY12621.1"/>
    <property type="molecule type" value="Genomic_DNA"/>
</dbReference>
<dbReference type="OrthoDB" id="370597at2"/>
<dbReference type="HOGENOM" id="CLU_803873_0_0_12"/>